<dbReference type="AlphaFoldDB" id="A0A1X2I4J3"/>
<dbReference type="Pfam" id="PF13921">
    <property type="entry name" value="Myb_DNA-bind_6"/>
    <property type="match status" value="2"/>
</dbReference>
<accession>A0A1X2I4J3</accession>
<protein>
    <recommendedName>
        <fullName evidence="10">Homeodomain-like protein</fullName>
    </recommendedName>
</protein>
<feature type="domain" description="HTH myb-type" evidence="7">
    <location>
        <begin position="176"/>
        <end position="231"/>
    </location>
</feature>
<feature type="domain" description="Myb-like" evidence="6">
    <location>
        <begin position="176"/>
        <end position="227"/>
    </location>
</feature>
<evidence type="ECO:0000256" key="5">
    <source>
        <dbReference type="SAM" id="MobiDB-lite"/>
    </source>
</evidence>
<dbReference type="Gene3D" id="1.10.10.60">
    <property type="entry name" value="Homeodomain-like"/>
    <property type="match status" value="3"/>
</dbReference>
<dbReference type="InterPro" id="IPR001005">
    <property type="entry name" value="SANT/Myb"/>
</dbReference>
<keyword evidence="1" id="KW-0805">Transcription regulation</keyword>
<dbReference type="OrthoDB" id="2143914at2759"/>
<dbReference type="EMBL" id="MCGE01000029">
    <property type="protein sequence ID" value="ORZ09007.1"/>
    <property type="molecule type" value="Genomic_DNA"/>
</dbReference>
<feature type="compositionally biased region" description="Polar residues" evidence="5">
    <location>
        <begin position="336"/>
        <end position="357"/>
    </location>
</feature>
<dbReference type="SMART" id="SM00717">
    <property type="entry name" value="SANT"/>
    <property type="match status" value="5"/>
</dbReference>
<proteinExistence type="predicted"/>
<dbReference type="PROSITE" id="PS50090">
    <property type="entry name" value="MYB_LIKE"/>
    <property type="match status" value="1"/>
</dbReference>
<dbReference type="Proteomes" id="UP000193560">
    <property type="component" value="Unassembled WGS sequence"/>
</dbReference>
<dbReference type="PANTHER" id="PTHR46621">
    <property type="entry name" value="SNRNA-ACTIVATING PROTEIN COMPLEX SUBUNIT 4"/>
    <property type="match status" value="1"/>
</dbReference>
<organism evidence="8 9">
    <name type="scientific">Absidia repens</name>
    <dbReference type="NCBI Taxonomy" id="90262"/>
    <lineage>
        <taxon>Eukaryota</taxon>
        <taxon>Fungi</taxon>
        <taxon>Fungi incertae sedis</taxon>
        <taxon>Mucoromycota</taxon>
        <taxon>Mucoromycotina</taxon>
        <taxon>Mucoromycetes</taxon>
        <taxon>Mucorales</taxon>
        <taxon>Cunninghamellaceae</taxon>
        <taxon>Absidia</taxon>
    </lineage>
</organism>
<dbReference type="GO" id="GO:0042795">
    <property type="term" value="P:snRNA transcription by RNA polymerase II"/>
    <property type="evidence" value="ECO:0007669"/>
    <property type="project" value="TreeGrafter"/>
</dbReference>
<evidence type="ECO:0000259" key="7">
    <source>
        <dbReference type="PROSITE" id="PS51294"/>
    </source>
</evidence>
<evidence type="ECO:0000313" key="9">
    <source>
        <dbReference type="Proteomes" id="UP000193560"/>
    </source>
</evidence>
<reference evidence="8 9" key="1">
    <citation type="submission" date="2016-07" db="EMBL/GenBank/DDBJ databases">
        <title>Pervasive Adenine N6-methylation of Active Genes in Fungi.</title>
        <authorList>
            <consortium name="DOE Joint Genome Institute"/>
            <person name="Mondo S.J."/>
            <person name="Dannebaum R.O."/>
            <person name="Kuo R.C."/>
            <person name="Labutti K."/>
            <person name="Haridas S."/>
            <person name="Kuo A."/>
            <person name="Salamov A."/>
            <person name="Ahrendt S.R."/>
            <person name="Lipzen A."/>
            <person name="Sullivan W."/>
            <person name="Andreopoulos W.B."/>
            <person name="Clum A."/>
            <person name="Lindquist E."/>
            <person name="Daum C."/>
            <person name="Ramamoorthy G.K."/>
            <person name="Gryganskyi A."/>
            <person name="Culley D."/>
            <person name="Magnuson J.K."/>
            <person name="James T.Y."/>
            <person name="O'Malley M.A."/>
            <person name="Stajich J.E."/>
            <person name="Spatafora J.W."/>
            <person name="Visel A."/>
            <person name="Grigoriev I.V."/>
        </authorList>
    </citation>
    <scope>NUCLEOTIDE SEQUENCE [LARGE SCALE GENOMIC DNA]</scope>
    <source>
        <strain evidence="8 9">NRRL 1336</strain>
    </source>
</reference>
<feature type="region of interest" description="Disordered" evidence="5">
    <location>
        <begin position="44"/>
        <end position="73"/>
    </location>
</feature>
<dbReference type="STRING" id="90262.A0A1X2I4J3"/>
<dbReference type="PROSITE" id="PS51294">
    <property type="entry name" value="HTH_MYB"/>
    <property type="match status" value="1"/>
</dbReference>
<name>A0A1X2I4J3_9FUNG</name>
<dbReference type="SUPFAM" id="SSF46689">
    <property type="entry name" value="Homeodomain-like"/>
    <property type="match status" value="3"/>
</dbReference>
<dbReference type="CDD" id="cd00167">
    <property type="entry name" value="SANT"/>
    <property type="match status" value="2"/>
</dbReference>
<keyword evidence="2" id="KW-0238">DNA-binding</keyword>
<keyword evidence="3" id="KW-0804">Transcription</keyword>
<dbReference type="Pfam" id="PF00249">
    <property type="entry name" value="Myb_DNA-binding"/>
    <property type="match status" value="1"/>
</dbReference>
<dbReference type="GO" id="GO:0000978">
    <property type="term" value="F:RNA polymerase II cis-regulatory region sequence-specific DNA binding"/>
    <property type="evidence" value="ECO:0007669"/>
    <property type="project" value="TreeGrafter"/>
</dbReference>
<evidence type="ECO:0000313" key="8">
    <source>
        <dbReference type="EMBL" id="ORZ09007.1"/>
    </source>
</evidence>
<dbReference type="InterPro" id="IPR051575">
    <property type="entry name" value="Myb-like_DNA-bd"/>
</dbReference>
<evidence type="ECO:0000259" key="6">
    <source>
        <dbReference type="PROSITE" id="PS50090"/>
    </source>
</evidence>
<dbReference type="GO" id="GO:0019185">
    <property type="term" value="C:snRNA-activating protein complex"/>
    <property type="evidence" value="ECO:0007669"/>
    <property type="project" value="TreeGrafter"/>
</dbReference>
<evidence type="ECO:0000256" key="4">
    <source>
        <dbReference type="ARBA" id="ARBA00023242"/>
    </source>
</evidence>
<keyword evidence="9" id="KW-1185">Reference proteome</keyword>
<comment type="caution">
    <text evidence="8">The sequence shown here is derived from an EMBL/GenBank/DDBJ whole genome shotgun (WGS) entry which is preliminary data.</text>
</comment>
<feature type="region of interest" description="Disordered" evidence="5">
    <location>
        <begin position="331"/>
        <end position="357"/>
    </location>
</feature>
<evidence type="ECO:0000256" key="3">
    <source>
        <dbReference type="ARBA" id="ARBA00023163"/>
    </source>
</evidence>
<dbReference type="GO" id="GO:0001006">
    <property type="term" value="F:RNA polymerase III type 3 promoter sequence-specific DNA binding"/>
    <property type="evidence" value="ECO:0007669"/>
    <property type="project" value="TreeGrafter"/>
</dbReference>
<dbReference type="InterPro" id="IPR009057">
    <property type="entry name" value="Homeodomain-like_sf"/>
</dbReference>
<dbReference type="InterPro" id="IPR017930">
    <property type="entry name" value="Myb_dom"/>
</dbReference>
<dbReference type="PANTHER" id="PTHR46621:SF1">
    <property type="entry name" value="SNRNA-ACTIVATING PROTEIN COMPLEX SUBUNIT 4"/>
    <property type="match status" value="1"/>
</dbReference>
<evidence type="ECO:0008006" key="10">
    <source>
        <dbReference type="Google" id="ProtNLM"/>
    </source>
</evidence>
<sequence>MLSSVFFHRIAGIYGQCLISTRSSLQGTHQKLIPHSIRAPIHTTHTANNSQSINSSFSLTQRGTRSAGQAYSRRTWTKEEDELLKKLYKERGSAYTYISQFFINRSPAAIACRLKIVNPMNDTMKTGPWGKDELEALRRLTLNTPEEDIDWEKVQKQLPQPRLVRLIKQTWYHSINPKWNRGPWTEEETTKLQALVEKLGQQDWCKVSALLGSRSPRQCLEKHRYQVTPIHKGPFSTAENEAIMDAVRKHGSDDFMAIKKEMKSNRTPRQLSHHYRFILDPAYDRSPWSQEEMTELYNLTQIWGCNMTKIRELMNSRRHVKDMWNKYAKEAKQHQKSTPTATATVSNTGTATAATVN</sequence>
<dbReference type="GO" id="GO:0042796">
    <property type="term" value="P:snRNA transcription by RNA polymerase III"/>
    <property type="evidence" value="ECO:0007669"/>
    <property type="project" value="TreeGrafter"/>
</dbReference>
<gene>
    <name evidence="8" type="ORF">BCR42DRAFT_424456</name>
</gene>
<evidence type="ECO:0000256" key="2">
    <source>
        <dbReference type="ARBA" id="ARBA00023125"/>
    </source>
</evidence>
<evidence type="ECO:0000256" key="1">
    <source>
        <dbReference type="ARBA" id="ARBA00023015"/>
    </source>
</evidence>
<keyword evidence="4" id="KW-0539">Nucleus</keyword>